<accession>A0A4Z2B4X0</accession>
<sequence length="121" mass="14492">MLQSAEALSKKLAFILKSFSNFLEVYLILWSQHRVDETVMPVQWTQKLQQKLFQAEKQLPSSVLFTQKMDFLFNHRVCFTFSDKHLKKKCIFFLYSWYLELQKYCYGTYKADCSKLHGKTI</sequence>
<evidence type="ECO:0000313" key="1">
    <source>
        <dbReference type="EMBL" id="TNM87035.1"/>
    </source>
</evidence>
<dbReference type="AlphaFoldDB" id="A0A4Z2B4X0"/>
<dbReference type="EMBL" id="SWLE01000020">
    <property type="protein sequence ID" value="TNM87035.1"/>
    <property type="molecule type" value="Genomic_DNA"/>
</dbReference>
<protein>
    <submittedName>
        <fullName evidence="1">Uncharacterized protein</fullName>
    </submittedName>
</protein>
<keyword evidence="2" id="KW-1185">Reference proteome</keyword>
<dbReference type="Proteomes" id="UP000516260">
    <property type="component" value="Chromosome 7"/>
</dbReference>
<proteinExistence type="predicted"/>
<reference evidence="1 2" key="1">
    <citation type="submission" date="2019-04" db="EMBL/GenBank/DDBJ databases">
        <title>The sequence and de novo assembly of Takifugu bimaculatus genome using PacBio and Hi-C technologies.</title>
        <authorList>
            <person name="Xu P."/>
            <person name="Liu B."/>
            <person name="Zhou Z."/>
        </authorList>
    </citation>
    <scope>NUCLEOTIDE SEQUENCE [LARGE SCALE GENOMIC DNA]</scope>
    <source>
        <strain evidence="1">TB-2018</strain>
        <tissue evidence="1">Muscle</tissue>
    </source>
</reference>
<organism evidence="1 2">
    <name type="scientific">Takifugu bimaculatus</name>
    <dbReference type="NCBI Taxonomy" id="433685"/>
    <lineage>
        <taxon>Eukaryota</taxon>
        <taxon>Metazoa</taxon>
        <taxon>Chordata</taxon>
        <taxon>Craniata</taxon>
        <taxon>Vertebrata</taxon>
        <taxon>Euteleostomi</taxon>
        <taxon>Actinopterygii</taxon>
        <taxon>Neopterygii</taxon>
        <taxon>Teleostei</taxon>
        <taxon>Neoteleostei</taxon>
        <taxon>Acanthomorphata</taxon>
        <taxon>Eupercaria</taxon>
        <taxon>Tetraodontiformes</taxon>
        <taxon>Tetradontoidea</taxon>
        <taxon>Tetraodontidae</taxon>
        <taxon>Takifugu</taxon>
    </lineage>
</organism>
<name>A0A4Z2B4X0_9TELE</name>
<gene>
    <name evidence="1" type="ORF">fugu_007265</name>
</gene>
<comment type="caution">
    <text evidence="1">The sequence shown here is derived from an EMBL/GenBank/DDBJ whole genome shotgun (WGS) entry which is preliminary data.</text>
</comment>
<evidence type="ECO:0000313" key="2">
    <source>
        <dbReference type="Proteomes" id="UP000516260"/>
    </source>
</evidence>